<dbReference type="PANTHER" id="PTHR33546">
    <property type="entry name" value="LARGE, MULTIFUNCTIONAL SECRETED PROTEIN-RELATED"/>
    <property type="match status" value="1"/>
</dbReference>
<evidence type="ECO:0000259" key="2">
    <source>
        <dbReference type="Pfam" id="PF06439"/>
    </source>
</evidence>
<dbReference type="PANTHER" id="PTHR33546:SF1">
    <property type="entry name" value="LARGE, MULTIFUNCTIONAL SECRETED PROTEIN"/>
    <property type="match status" value="1"/>
</dbReference>
<feature type="domain" description="3-keto-alpha-glucoside-1,2-lyase/3-keto-2-hydroxy-glucal hydratase" evidence="2">
    <location>
        <begin position="152"/>
        <end position="345"/>
    </location>
</feature>
<keyword evidence="1" id="KW-0732">Signal</keyword>
<reference evidence="3 4" key="1">
    <citation type="submission" date="2019-04" db="EMBL/GenBank/DDBJ databases">
        <authorList>
            <person name="Van Vliet M D."/>
        </authorList>
    </citation>
    <scope>NUCLEOTIDE SEQUENCE [LARGE SCALE GENOMIC DNA]</scope>
    <source>
        <strain evidence="3 4">F21</strain>
    </source>
</reference>
<dbReference type="InterPro" id="IPR010496">
    <property type="entry name" value="AL/BT2_dom"/>
</dbReference>
<organism evidence="3 4">
    <name type="scientific">Pontiella sulfatireligans</name>
    <dbReference type="NCBI Taxonomy" id="2750658"/>
    <lineage>
        <taxon>Bacteria</taxon>
        <taxon>Pseudomonadati</taxon>
        <taxon>Kiritimatiellota</taxon>
        <taxon>Kiritimatiellia</taxon>
        <taxon>Kiritimatiellales</taxon>
        <taxon>Pontiellaceae</taxon>
        <taxon>Pontiella</taxon>
    </lineage>
</organism>
<evidence type="ECO:0000313" key="3">
    <source>
        <dbReference type="EMBL" id="VGO20702.1"/>
    </source>
</evidence>
<sequence>MMNQIHAASLSMFLFLVPVLHAAEFGVVPDPYTGNWEGIMTAGTGEKGVHATAIKYKKQYEVTFRASPDPREKAIVIINGTVQEDKLILEPVLGPDLSDGAEGQTKTVQWNGVAKDNELNGTFTGRETGTFSLQKTPFQPSSTLGETAPSEATVLFDGADLQAWEPRKIPADPIQWTITDSGALKVVSQRDGKKNKQDLKTKELFGDYRLHLEFNLAYKPEAKGQGRSNSGIIHLGMYETQVLDSFGLYGHNNECGGIYKIREPDRNAGYPAGLWQTYDIEVKAPRFGAKGNKTTDARMTVRLNGILIHDDVIVPKPTAGGKEAARGPIVLQDHGSPVQFRNIWVVKFD</sequence>
<gene>
    <name evidence="3" type="ORF">SCARR_02769</name>
</gene>
<evidence type="ECO:0000313" key="4">
    <source>
        <dbReference type="Proteomes" id="UP000346198"/>
    </source>
</evidence>
<feature type="chain" id="PRO_5025371548" description="3-keto-alpha-glucoside-1,2-lyase/3-keto-2-hydroxy-glucal hydratase domain-containing protein" evidence="1">
    <location>
        <begin position="23"/>
        <end position="349"/>
    </location>
</feature>
<evidence type="ECO:0000256" key="1">
    <source>
        <dbReference type="SAM" id="SignalP"/>
    </source>
</evidence>
<dbReference type="EMBL" id="CAAHFH010000002">
    <property type="protein sequence ID" value="VGO20702.1"/>
    <property type="molecule type" value="Genomic_DNA"/>
</dbReference>
<feature type="signal peptide" evidence="1">
    <location>
        <begin position="1"/>
        <end position="22"/>
    </location>
</feature>
<dbReference type="AlphaFoldDB" id="A0A6C2UKD7"/>
<keyword evidence="4" id="KW-1185">Reference proteome</keyword>
<dbReference type="Proteomes" id="UP000346198">
    <property type="component" value="Unassembled WGS sequence"/>
</dbReference>
<dbReference type="Pfam" id="PF06439">
    <property type="entry name" value="3keto-disac_hyd"/>
    <property type="match status" value="1"/>
</dbReference>
<protein>
    <recommendedName>
        <fullName evidence="2">3-keto-alpha-glucoside-1,2-lyase/3-keto-2-hydroxy-glucal hydratase domain-containing protein</fullName>
    </recommendedName>
</protein>
<dbReference type="RefSeq" id="WP_168433296.1">
    <property type="nucleotide sequence ID" value="NZ_CAAHFH010000002.1"/>
</dbReference>
<dbReference type="GO" id="GO:0016787">
    <property type="term" value="F:hydrolase activity"/>
    <property type="evidence" value="ECO:0007669"/>
    <property type="project" value="InterPro"/>
</dbReference>
<dbReference type="Gene3D" id="2.60.120.560">
    <property type="entry name" value="Exo-inulinase, domain 1"/>
    <property type="match status" value="1"/>
</dbReference>
<proteinExistence type="predicted"/>
<accession>A0A6C2UKD7</accession>
<name>A0A6C2UKD7_9BACT</name>